<keyword evidence="1" id="KW-1133">Transmembrane helix</keyword>
<organism evidence="3 4">
    <name type="scientific">Sinocyclocheilus rhinocerous</name>
    <dbReference type="NCBI Taxonomy" id="307959"/>
    <lineage>
        <taxon>Eukaryota</taxon>
        <taxon>Metazoa</taxon>
        <taxon>Chordata</taxon>
        <taxon>Craniata</taxon>
        <taxon>Vertebrata</taxon>
        <taxon>Euteleostomi</taxon>
        <taxon>Actinopterygii</taxon>
        <taxon>Neopterygii</taxon>
        <taxon>Teleostei</taxon>
        <taxon>Ostariophysi</taxon>
        <taxon>Cypriniformes</taxon>
        <taxon>Cyprinidae</taxon>
        <taxon>Cyprininae</taxon>
        <taxon>Sinocyclocheilus</taxon>
    </lineage>
</organism>
<reference evidence="3" key="2">
    <citation type="submission" date="2025-09" db="UniProtKB">
        <authorList>
            <consortium name="Ensembl"/>
        </authorList>
    </citation>
    <scope>IDENTIFICATION</scope>
</reference>
<feature type="transmembrane region" description="Helical" evidence="1">
    <location>
        <begin position="15"/>
        <end position="35"/>
    </location>
</feature>
<dbReference type="Ensembl" id="ENSSRHT00000009249.1">
    <property type="protein sequence ID" value="ENSSRHP00000008967.1"/>
    <property type="gene ID" value="ENSSRHG00000005180.1"/>
</dbReference>
<reference evidence="3" key="1">
    <citation type="submission" date="2025-08" db="UniProtKB">
        <authorList>
            <consortium name="Ensembl"/>
        </authorList>
    </citation>
    <scope>IDENTIFICATION</scope>
</reference>
<evidence type="ECO:0000256" key="1">
    <source>
        <dbReference type="SAM" id="Phobius"/>
    </source>
</evidence>
<sequence>MLLLLNNCIKLKKKLIKETFSCCFIMIFFTMIYGMKLRLHRRVVITGIGLVSPLGTGSALPWQRLIGGESGLVALDPEEYKTVPCKVAARVPRGDKHEP</sequence>
<dbReference type="Proteomes" id="UP000472270">
    <property type="component" value="Unassembled WGS sequence"/>
</dbReference>
<name>A0A673GAJ4_9TELE</name>
<dbReference type="SUPFAM" id="SSF53901">
    <property type="entry name" value="Thiolase-like"/>
    <property type="match status" value="1"/>
</dbReference>
<keyword evidence="1" id="KW-0812">Transmembrane</keyword>
<proteinExistence type="predicted"/>
<keyword evidence="1" id="KW-0472">Membrane</keyword>
<protein>
    <recommendedName>
        <fullName evidence="2">Beta-ketoacyl synthase-like N-terminal domain-containing protein</fullName>
    </recommendedName>
</protein>
<evidence type="ECO:0000313" key="3">
    <source>
        <dbReference type="Ensembl" id="ENSSRHP00000008967.1"/>
    </source>
</evidence>
<evidence type="ECO:0000259" key="2">
    <source>
        <dbReference type="Pfam" id="PF00109"/>
    </source>
</evidence>
<dbReference type="GO" id="GO:0016746">
    <property type="term" value="F:acyltransferase activity"/>
    <property type="evidence" value="ECO:0007669"/>
    <property type="project" value="InterPro"/>
</dbReference>
<dbReference type="AlphaFoldDB" id="A0A673GAJ4"/>
<dbReference type="Gene3D" id="3.40.47.10">
    <property type="match status" value="1"/>
</dbReference>
<keyword evidence="4" id="KW-1185">Reference proteome</keyword>
<dbReference type="InterPro" id="IPR016039">
    <property type="entry name" value="Thiolase-like"/>
</dbReference>
<evidence type="ECO:0000313" key="4">
    <source>
        <dbReference type="Proteomes" id="UP000472270"/>
    </source>
</evidence>
<dbReference type="Pfam" id="PF00109">
    <property type="entry name" value="ketoacyl-synt"/>
    <property type="match status" value="1"/>
</dbReference>
<feature type="domain" description="Beta-ketoacyl synthase-like N-terminal" evidence="2">
    <location>
        <begin position="41"/>
        <end position="92"/>
    </location>
</feature>
<accession>A0A673GAJ4</accession>
<dbReference type="InterPro" id="IPR014030">
    <property type="entry name" value="Ketoacyl_synth_N"/>
</dbReference>